<dbReference type="AlphaFoldDB" id="X5DLB1"/>
<dbReference type="STRING" id="1404245.CGLY_07240"/>
<sequence length="1210" mass="130742">MSNTSSPAQSPTQGPIADLSDNLLAWASSTEIDLSRRLGELSGDPAVFVDLDITGDELERITIFFGEFLSRQIRAGADEDALLRTCPALTATTLLFRAARLNVVGELESEFWTGLGLEPTDPRVALIDYAEILTRAGLDSMDAAAAGSDGDKGRLFAHVGIATDWVPELIELIDTRRLAGDALPTPAEEAAAVVAVLAEESLQAGPLCAALPDLAIRLITPVVRVVQLAAEHPDHWVNSLADAGEEAQVAPLVLEDVIEELRERPAGTTARRHRVGVGTREDRPRLAIDLARQRVILRLPEQPLESVRGAGDERDDSDAAVGEVRWHVDVDGRPAGFRTRRSDAPGRPVTETLDLPVRRPVREIGVRDLTHGESWVLPVVDDADPVMVFTRRGKELTDRVSLHHSRVLVVCPEDSTAVDPVADRELPVLGEWQVKAWDGWVIRDLDLSAATALHVDRPGVARPPMGTVRCVDARQRVWFREPENVLPAIRTLGGLPVHASSLQAVFPATVSGAAEIWFLSVSSWAGPDETGEEVTEEEPLEVPAEGGMFDVFDPEAYETPWVGEYLVRLRGPRNESFRHEFAIVEGLDIEAPASPRLGLAAGLTPVSVSLFPGEKQLFIPKSVDITAEEKSVQVIAETDAGDALPLVVEPPRLRFQLPLIGEDPMWRTESLVAPAVEINSATRFRIRPGMPVESPRLVIRDRHGAPVRTLRLGTVDQVTWSVSLSSVRASLPQLTEGSCELEFVADGRSHSVRLVTMRPAEKRTLNYSEPTSDGSLATLTVEPKTDSPAWVWPLTAPWMSARVLSFTKGVAELPEELTDAGALSVQFYNRDRFSPLHPAASPGPGALRVDIQGHARPDDGGPWTQLSAYLAGASDELPEDTDVLTVLWDVLAGWLTGEATADASAAMHAALARHPREALRAMSRSLVPSTDRPAQFILSGLVHASLRSSTPDPRPGVAWIAALEILGELAATDDEDTASRREIGRRLSAIGGLPLSQTVETGRDATLETSCIDATTVQIAQLSPEQQDAVLSTFFAGSQVVPGALSEENSRLIAVFETFRHREELGQVLADPGLLRVALALLRRIRQTNRQLYTSARVRFDKLDNVDTDNPDNRWALTPVISMILAIAARMHAHGRLGSTGQLSSAYPGWAEIARIVPDLVTGDLVAADAMVLGVFGPDEGVEEDLAESIEGGDGETGAAEAAIDSIVSE</sequence>
<accession>X5DLB1</accession>
<dbReference type="KEGG" id="cgy:CGLY_07240"/>
<gene>
    <name evidence="1" type="ORF">CGLY_07240</name>
</gene>
<dbReference type="EMBL" id="CP006842">
    <property type="protein sequence ID" value="AHW63893.1"/>
    <property type="molecule type" value="Genomic_DNA"/>
</dbReference>
<dbReference type="eggNOG" id="ENOG502ZH85">
    <property type="taxonomic scope" value="Bacteria"/>
</dbReference>
<evidence type="ECO:0000313" key="2">
    <source>
        <dbReference type="Proteomes" id="UP000023703"/>
    </source>
</evidence>
<dbReference type="HOGENOM" id="CLU_285111_0_0_11"/>
<reference evidence="1 2" key="1">
    <citation type="journal article" date="2015" name="Int. J. Syst. Evol. Microbiol.">
        <title>Revisiting Corynebacterium glyciniphilum (ex Kubota et al., 1972) sp. nov., nom. rev., isolated from putrefied banana.</title>
        <authorList>
            <person name="Al-Dilaimi A."/>
            <person name="Bednarz H."/>
            <person name="Lomker A."/>
            <person name="Niehaus K."/>
            <person name="Kalinowski J."/>
            <person name="Ruckert C."/>
        </authorList>
    </citation>
    <scope>NUCLEOTIDE SEQUENCE [LARGE SCALE GENOMIC DNA]</scope>
    <source>
        <strain evidence="1">AJ 3170</strain>
    </source>
</reference>
<name>X5DLB1_9CORY</name>
<organism evidence="1 2">
    <name type="scientific">Corynebacterium glyciniphilum AJ 3170</name>
    <dbReference type="NCBI Taxonomy" id="1404245"/>
    <lineage>
        <taxon>Bacteria</taxon>
        <taxon>Bacillati</taxon>
        <taxon>Actinomycetota</taxon>
        <taxon>Actinomycetes</taxon>
        <taxon>Mycobacteriales</taxon>
        <taxon>Corynebacteriaceae</taxon>
        <taxon>Corynebacterium</taxon>
    </lineage>
</organism>
<evidence type="ECO:0000313" key="1">
    <source>
        <dbReference type="EMBL" id="AHW63893.1"/>
    </source>
</evidence>
<protein>
    <submittedName>
        <fullName evidence="1">Uncharacterized protein</fullName>
    </submittedName>
</protein>
<dbReference type="Proteomes" id="UP000023703">
    <property type="component" value="Chromosome"/>
</dbReference>
<dbReference type="RefSeq" id="WP_227590419.1">
    <property type="nucleotide sequence ID" value="NZ_CP006842.1"/>
</dbReference>
<keyword evidence="2" id="KW-1185">Reference proteome</keyword>
<proteinExistence type="predicted"/>